<proteinExistence type="predicted"/>
<keyword evidence="3" id="KW-0808">Transferase</keyword>
<dbReference type="GO" id="GO:0016757">
    <property type="term" value="F:glycosyltransferase activity"/>
    <property type="evidence" value="ECO:0007669"/>
    <property type="project" value="UniProtKB-KW"/>
</dbReference>
<reference evidence="4" key="1">
    <citation type="journal article" date="2019" name="Int. J. Syst. Evol. Microbiol.">
        <title>The Global Catalogue of Microorganisms (GCM) 10K type strain sequencing project: providing services to taxonomists for standard genome sequencing and annotation.</title>
        <authorList>
            <consortium name="The Broad Institute Genomics Platform"/>
            <consortium name="The Broad Institute Genome Sequencing Center for Infectious Disease"/>
            <person name="Wu L."/>
            <person name="Ma J."/>
        </authorList>
    </citation>
    <scope>NUCLEOTIDE SEQUENCE [LARGE SCALE GENOMIC DNA]</scope>
    <source>
        <strain evidence="4">CGMCC 1.12477</strain>
    </source>
</reference>
<comment type="caution">
    <text evidence="3">The sequence shown here is derived from an EMBL/GenBank/DDBJ whole genome shotgun (WGS) entry which is preliminary data.</text>
</comment>
<dbReference type="SUPFAM" id="SSF53448">
    <property type="entry name" value="Nucleotide-diphospho-sugar transferases"/>
    <property type="match status" value="1"/>
</dbReference>
<dbReference type="RefSeq" id="WP_379917089.1">
    <property type="nucleotide sequence ID" value="NZ_JBHUDD010000138.1"/>
</dbReference>
<dbReference type="EMBL" id="JBHUDD010000138">
    <property type="protein sequence ID" value="MFD1510681.1"/>
    <property type="molecule type" value="Genomic_DNA"/>
</dbReference>
<name>A0ABW4EJ76_9RHOB</name>
<keyword evidence="3" id="KW-0328">Glycosyltransferase</keyword>
<dbReference type="PANTHER" id="PTHR43685">
    <property type="entry name" value="GLYCOSYLTRANSFERASE"/>
    <property type="match status" value="1"/>
</dbReference>
<dbReference type="InterPro" id="IPR050834">
    <property type="entry name" value="Glycosyltransf_2"/>
</dbReference>
<organism evidence="3 4">
    <name type="scientific">Lacimonas salitolerans</name>
    <dbReference type="NCBI Taxonomy" id="1323750"/>
    <lineage>
        <taxon>Bacteria</taxon>
        <taxon>Pseudomonadati</taxon>
        <taxon>Pseudomonadota</taxon>
        <taxon>Alphaproteobacteria</taxon>
        <taxon>Rhodobacterales</taxon>
        <taxon>Paracoccaceae</taxon>
        <taxon>Lacimonas</taxon>
    </lineage>
</organism>
<feature type="domain" description="Glycosyltransferase subfamily 4-like N-terminal" evidence="2">
    <location>
        <begin position="16"/>
        <end position="189"/>
    </location>
</feature>
<sequence length="661" mass="74999">MRILFVSSETPLFPAGGIATYLEYMIPALQALGHEVFLFSFRDRKDFGKQIPFAGLQNDRIHIEWLTDDRVHSRFHSRSHDQSVSFYLADQIERCIDEWEIDVVEATDWQAPCLGLFYRLQSRAGAERRLFSVYNHGLSEFVWEADQLGTPDWARSDFLTERQQMRACDLVVVPSNYCKGRLKMLGVQSNTSLVREPYVFRTPPTTTVSVRDEIQYMGRISIGKGADKIIYAANVLHSVRKLRRIELIGRVTFTTFREKDILKYIRARLHPELRDRLSFIDFRPRDAVLDLLEPGALSPHLGSHETFSYACIESIDAGQVPIVRHDTPMVEFFPEEMHEYILDAQMRSVAALQKKFEKIIADAPRIVGAVQEYCRANLDPETVAGTLGDTYAEALDRKRGWRAHAVPRAQAGIGDITVLIPAYKPNHEFMETVDSLADQSAGMPRVLICDDGTPETHQPWFEYAQARLPECQIVRQPNSGLLAARNTLAAACETPLSIFLDTDDMFSPTLLENALGAYNGATTRPNAVIPQRRNFGESTELVLRYALGDYAHMLENDFRMTALIETAILTEIGFDATRRNGEGDDWVFWLDFHARGYKAIPLPEPGFLYRFHTGSMSWPWSEGQTIGTQSMIRDVVTEMCSKDPHMAVALARSQFAKNTAK</sequence>
<dbReference type="EC" id="2.4.-.-" evidence="3"/>
<dbReference type="CDD" id="cd03801">
    <property type="entry name" value="GT4_PimA-like"/>
    <property type="match status" value="1"/>
</dbReference>
<dbReference type="CDD" id="cd00761">
    <property type="entry name" value="Glyco_tranf_GTA_type"/>
    <property type="match status" value="1"/>
</dbReference>
<evidence type="ECO:0000313" key="4">
    <source>
        <dbReference type="Proteomes" id="UP001597186"/>
    </source>
</evidence>
<dbReference type="PANTHER" id="PTHR43685:SF2">
    <property type="entry name" value="GLYCOSYLTRANSFERASE 2-LIKE DOMAIN-CONTAINING PROTEIN"/>
    <property type="match status" value="1"/>
</dbReference>
<evidence type="ECO:0000313" key="3">
    <source>
        <dbReference type="EMBL" id="MFD1510681.1"/>
    </source>
</evidence>
<dbReference type="SUPFAM" id="SSF53756">
    <property type="entry name" value="UDP-Glycosyltransferase/glycogen phosphorylase"/>
    <property type="match status" value="1"/>
</dbReference>
<feature type="domain" description="Glycosyltransferase 2-like" evidence="1">
    <location>
        <begin position="417"/>
        <end position="535"/>
    </location>
</feature>
<evidence type="ECO:0000259" key="1">
    <source>
        <dbReference type="Pfam" id="PF00535"/>
    </source>
</evidence>
<gene>
    <name evidence="3" type="ORF">ACFTOW_14935</name>
</gene>
<keyword evidence="4" id="KW-1185">Reference proteome</keyword>
<dbReference type="Gene3D" id="3.40.50.2000">
    <property type="entry name" value="Glycogen Phosphorylase B"/>
    <property type="match status" value="2"/>
</dbReference>
<accession>A0ABW4EJ76</accession>
<evidence type="ECO:0000259" key="2">
    <source>
        <dbReference type="Pfam" id="PF13439"/>
    </source>
</evidence>
<dbReference type="InterPro" id="IPR028098">
    <property type="entry name" value="Glyco_trans_4-like_N"/>
</dbReference>
<protein>
    <submittedName>
        <fullName evidence="3">Glycosyltransferase</fullName>
        <ecNumber evidence="3">2.4.-.-</ecNumber>
    </submittedName>
</protein>
<dbReference type="Pfam" id="PF00535">
    <property type="entry name" value="Glycos_transf_2"/>
    <property type="match status" value="1"/>
</dbReference>
<dbReference type="InterPro" id="IPR001173">
    <property type="entry name" value="Glyco_trans_2-like"/>
</dbReference>
<dbReference type="Pfam" id="PF13439">
    <property type="entry name" value="Glyco_transf_4"/>
    <property type="match status" value="1"/>
</dbReference>
<dbReference type="Proteomes" id="UP001597186">
    <property type="component" value="Unassembled WGS sequence"/>
</dbReference>
<dbReference type="InterPro" id="IPR029044">
    <property type="entry name" value="Nucleotide-diphossugar_trans"/>
</dbReference>
<dbReference type="Gene3D" id="3.90.550.10">
    <property type="entry name" value="Spore Coat Polysaccharide Biosynthesis Protein SpsA, Chain A"/>
    <property type="match status" value="1"/>
</dbReference>